<proteinExistence type="predicted"/>
<organism evidence="2 3">
    <name type="scientific">Paenibacillus donghaensis</name>
    <dbReference type="NCBI Taxonomy" id="414771"/>
    <lineage>
        <taxon>Bacteria</taxon>
        <taxon>Bacillati</taxon>
        <taxon>Bacillota</taxon>
        <taxon>Bacilli</taxon>
        <taxon>Bacillales</taxon>
        <taxon>Paenibacillaceae</taxon>
        <taxon>Paenibacillus</taxon>
    </lineage>
</organism>
<dbReference type="AlphaFoldDB" id="A0A2Z2KI21"/>
<dbReference type="EMBL" id="CP021780">
    <property type="protein sequence ID" value="ASA20522.1"/>
    <property type="molecule type" value="Genomic_DNA"/>
</dbReference>
<dbReference type="Proteomes" id="UP000249890">
    <property type="component" value="Chromosome"/>
</dbReference>
<dbReference type="OrthoDB" id="2628434at2"/>
<dbReference type="RefSeq" id="WP_087914542.1">
    <property type="nucleotide sequence ID" value="NZ_CP021780.1"/>
</dbReference>
<keyword evidence="3" id="KW-1185">Reference proteome</keyword>
<evidence type="ECO:0000313" key="2">
    <source>
        <dbReference type="EMBL" id="ASA20522.1"/>
    </source>
</evidence>
<accession>A0A2Z2KI21</accession>
<evidence type="ECO:0000256" key="1">
    <source>
        <dbReference type="SAM" id="MobiDB-lite"/>
    </source>
</evidence>
<sequence length="74" mass="8208">MNKRSRKDIARITGSTRKSSRLKPATEPVNQADSGQWTKHSGTTVYIGPSEEGADKEYVKRISGKVDDRKPSFA</sequence>
<name>A0A2Z2KI21_9BACL</name>
<protein>
    <submittedName>
        <fullName evidence="2">Uncharacterized protein</fullName>
    </submittedName>
</protein>
<evidence type="ECO:0000313" key="3">
    <source>
        <dbReference type="Proteomes" id="UP000249890"/>
    </source>
</evidence>
<feature type="region of interest" description="Disordered" evidence="1">
    <location>
        <begin position="1"/>
        <end position="50"/>
    </location>
</feature>
<reference evidence="2 3" key="1">
    <citation type="submission" date="2017-06" db="EMBL/GenBank/DDBJ databases">
        <title>Complete genome sequence of Paenibacillus donghaensis KCTC 13049T isolated from East Sea sediment, South Korea.</title>
        <authorList>
            <person name="Jung B.K."/>
            <person name="Hong S.-J."/>
            <person name="Shin J.-H."/>
        </authorList>
    </citation>
    <scope>NUCLEOTIDE SEQUENCE [LARGE SCALE GENOMIC DNA]</scope>
    <source>
        <strain evidence="2 3">KCTC 13049</strain>
    </source>
</reference>
<feature type="compositionally biased region" description="Polar residues" evidence="1">
    <location>
        <begin position="28"/>
        <end position="44"/>
    </location>
</feature>
<gene>
    <name evidence="2" type="ORF">B9T62_06725</name>
</gene>
<dbReference type="KEGG" id="pdh:B9T62_06725"/>